<name>A0ACC0HT98_9ERIC</name>
<dbReference type="Proteomes" id="UP001060215">
    <property type="component" value="Chromosome 4"/>
</dbReference>
<reference evidence="1 2" key="1">
    <citation type="journal article" date="2022" name="Plant J.">
        <title>Chromosome-level genome of Camellia lanceoleosa provides a valuable resource for understanding genome evolution and self-incompatibility.</title>
        <authorList>
            <person name="Gong W."/>
            <person name="Xiao S."/>
            <person name="Wang L."/>
            <person name="Liao Z."/>
            <person name="Chang Y."/>
            <person name="Mo W."/>
            <person name="Hu G."/>
            <person name="Li W."/>
            <person name="Zhao G."/>
            <person name="Zhu H."/>
            <person name="Hu X."/>
            <person name="Ji K."/>
            <person name="Xiang X."/>
            <person name="Song Q."/>
            <person name="Yuan D."/>
            <person name="Jin S."/>
            <person name="Zhang L."/>
        </authorList>
    </citation>
    <scope>NUCLEOTIDE SEQUENCE [LARGE SCALE GENOMIC DNA]</scope>
    <source>
        <strain evidence="1">SQ_2022a</strain>
    </source>
</reference>
<accession>A0ACC0HT98</accession>
<organism evidence="1 2">
    <name type="scientific">Camellia lanceoleosa</name>
    <dbReference type="NCBI Taxonomy" id="1840588"/>
    <lineage>
        <taxon>Eukaryota</taxon>
        <taxon>Viridiplantae</taxon>
        <taxon>Streptophyta</taxon>
        <taxon>Embryophyta</taxon>
        <taxon>Tracheophyta</taxon>
        <taxon>Spermatophyta</taxon>
        <taxon>Magnoliopsida</taxon>
        <taxon>eudicotyledons</taxon>
        <taxon>Gunneridae</taxon>
        <taxon>Pentapetalae</taxon>
        <taxon>asterids</taxon>
        <taxon>Ericales</taxon>
        <taxon>Theaceae</taxon>
        <taxon>Camellia</taxon>
    </lineage>
</organism>
<evidence type="ECO:0000313" key="1">
    <source>
        <dbReference type="EMBL" id="KAI8016147.1"/>
    </source>
</evidence>
<evidence type="ECO:0000313" key="2">
    <source>
        <dbReference type="Proteomes" id="UP001060215"/>
    </source>
</evidence>
<protein>
    <submittedName>
        <fullName evidence="1">Uncharacterized protein</fullName>
    </submittedName>
</protein>
<dbReference type="EMBL" id="CM045761">
    <property type="protein sequence ID" value="KAI8016147.1"/>
    <property type="molecule type" value="Genomic_DNA"/>
</dbReference>
<keyword evidence="2" id="KW-1185">Reference proteome</keyword>
<gene>
    <name evidence="1" type="ORF">LOK49_LG05G01272</name>
</gene>
<comment type="caution">
    <text evidence="1">The sequence shown here is derived from an EMBL/GenBank/DDBJ whole genome shotgun (WGS) entry which is preliminary data.</text>
</comment>
<proteinExistence type="predicted"/>
<sequence length="99" mass="11414">MLPNHEETDNHEALPSPPCKKAELSSSEGKGQTYKKFNFEEMEKLIEGVEKYGAKYCNWKTIKNLYFEDSNRSKDQLKVKSFTCNISILHCSFPPFSTT</sequence>